<reference evidence="2" key="1">
    <citation type="journal article" date="2019" name="Int. J. Syst. Evol. Microbiol.">
        <title>The Global Catalogue of Microorganisms (GCM) 10K type strain sequencing project: providing services to taxonomists for standard genome sequencing and annotation.</title>
        <authorList>
            <consortium name="The Broad Institute Genomics Platform"/>
            <consortium name="The Broad Institute Genome Sequencing Center for Infectious Disease"/>
            <person name="Wu L."/>
            <person name="Ma J."/>
        </authorList>
    </citation>
    <scope>NUCLEOTIDE SEQUENCE [LARGE SCALE GENOMIC DNA]</scope>
    <source>
        <strain evidence="2">CGMCC 4.7177</strain>
    </source>
</reference>
<dbReference type="RefSeq" id="WP_366501295.1">
    <property type="nucleotide sequence ID" value="NZ_JBHSFK010000002.1"/>
</dbReference>
<gene>
    <name evidence="1" type="ORF">ACFPIH_03205</name>
</gene>
<sequence>MSVKSWTPKVDQVDTIWAAHVNDIQNELAAIEKTVGTNPHIWGGWSPSGTTWPPKAGAMTLKTPAPVSNFGQSKTFASVTDRLKALQQQATWLTLMTQLLVGQSGTKPSKPAAAVIRAPGMKVPAGEGKWVPFKWGAADFDPNKMYQGGSNVVAPMTGFWDVSIQVWADSTVRRPNDLHFVHVRLMRGNDEIAGQDSLIETQTWIRHRINLSWQGRWNAGIPMQVQVSQHGASDNTVDANATISVSFVRDLT</sequence>
<organism evidence="1 2">
    <name type="scientific">Streptomyces vulcanius</name>
    <dbReference type="NCBI Taxonomy" id="1441876"/>
    <lineage>
        <taxon>Bacteria</taxon>
        <taxon>Bacillati</taxon>
        <taxon>Actinomycetota</taxon>
        <taxon>Actinomycetes</taxon>
        <taxon>Kitasatosporales</taxon>
        <taxon>Streptomycetaceae</taxon>
        <taxon>Streptomyces</taxon>
    </lineage>
</organism>
<comment type="caution">
    <text evidence="1">The sequence shown here is derived from an EMBL/GenBank/DDBJ whole genome shotgun (WGS) entry which is preliminary data.</text>
</comment>
<protein>
    <submittedName>
        <fullName evidence="1">Uncharacterized protein</fullName>
    </submittedName>
</protein>
<evidence type="ECO:0000313" key="1">
    <source>
        <dbReference type="EMBL" id="MFC4498539.1"/>
    </source>
</evidence>
<proteinExistence type="predicted"/>
<evidence type="ECO:0000313" key="2">
    <source>
        <dbReference type="Proteomes" id="UP001595839"/>
    </source>
</evidence>
<dbReference type="EMBL" id="JBHSFK010000002">
    <property type="protein sequence ID" value="MFC4498539.1"/>
    <property type="molecule type" value="Genomic_DNA"/>
</dbReference>
<name>A0ABV9AF71_9ACTN</name>
<accession>A0ABV9AF71</accession>
<dbReference type="Proteomes" id="UP001595839">
    <property type="component" value="Unassembled WGS sequence"/>
</dbReference>
<keyword evidence="2" id="KW-1185">Reference proteome</keyword>